<accession>K0WX87</accession>
<proteinExistence type="inferred from homology"/>
<name>K0WX87_9BACT</name>
<dbReference type="OrthoDB" id="9815923at2"/>
<evidence type="ECO:0000313" key="4">
    <source>
        <dbReference type="Proteomes" id="UP000006044"/>
    </source>
</evidence>
<dbReference type="PANTHER" id="PTHR43630">
    <property type="entry name" value="POLY-BETA-1,6-N-ACETYL-D-GLUCOSAMINE SYNTHASE"/>
    <property type="match status" value="1"/>
</dbReference>
<evidence type="ECO:0000313" key="3">
    <source>
        <dbReference type="EMBL" id="EJZ63852.1"/>
    </source>
</evidence>
<dbReference type="Gene3D" id="3.90.550.10">
    <property type="entry name" value="Spore Coat Polysaccharide Biosynthesis Protein SpsA, Chain A"/>
    <property type="match status" value="1"/>
</dbReference>
<dbReference type="InterPro" id="IPR029044">
    <property type="entry name" value="Nucleotide-diphossugar_trans"/>
</dbReference>
<dbReference type="Proteomes" id="UP000006044">
    <property type="component" value="Unassembled WGS sequence"/>
</dbReference>
<dbReference type="Pfam" id="PF00535">
    <property type="entry name" value="Glycos_transf_2"/>
    <property type="match status" value="1"/>
</dbReference>
<organism evidence="3 4">
    <name type="scientific">Barnesiella intestinihominis YIT 11860</name>
    <dbReference type="NCBI Taxonomy" id="742726"/>
    <lineage>
        <taxon>Bacteria</taxon>
        <taxon>Pseudomonadati</taxon>
        <taxon>Bacteroidota</taxon>
        <taxon>Bacteroidia</taxon>
        <taxon>Bacteroidales</taxon>
        <taxon>Barnesiellaceae</taxon>
        <taxon>Barnesiella</taxon>
    </lineage>
</organism>
<protein>
    <recommendedName>
        <fullName evidence="2">Glycosyltransferase 2-like domain-containing protein</fullName>
    </recommendedName>
</protein>
<dbReference type="PANTHER" id="PTHR43630:SF2">
    <property type="entry name" value="GLYCOSYLTRANSFERASE"/>
    <property type="match status" value="1"/>
</dbReference>
<reference evidence="3 4" key="1">
    <citation type="submission" date="2012-08" db="EMBL/GenBank/DDBJ databases">
        <title>The Genome Sequence of Barnesiella intestinihominis YIT 11860.</title>
        <authorList>
            <consortium name="The Broad Institute Genome Sequencing Platform"/>
            <person name="Earl A."/>
            <person name="Ward D."/>
            <person name="Feldgarden M."/>
            <person name="Gevers D."/>
            <person name="Morotomi M."/>
            <person name="Walker B."/>
            <person name="Young S.K."/>
            <person name="Zeng Q."/>
            <person name="Gargeya S."/>
            <person name="Fitzgerald M."/>
            <person name="Haas B."/>
            <person name="Abouelleil A."/>
            <person name="Alvarado L."/>
            <person name="Arachchi H.M."/>
            <person name="Berlin A.M."/>
            <person name="Chapman S.B."/>
            <person name="Goldberg J."/>
            <person name="Griggs A."/>
            <person name="Gujja S."/>
            <person name="Hansen M."/>
            <person name="Howarth C."/>
            <person name="Imamovic A."/>
            <person name="Larimer J."/>
            <person name="McCowen C."/>
            <person name="Montmayeur A."/>
            <person name="Murphy C."/>
            <person name="Neiman D."/>
            <person name="Pearson M."/>
            <person name="Priest M."/>
            <person name="Roberts A."/>
            <person name="Saif S."/>
            <person name="Shea T."/>
            <person name="Sisk P."/>
            <person name="Sykes S."/>
            <person name="Wortman J."/>
            <person name="Nusbaum C."/>
            <person name="Birren B."/>
        </authorList>
    </citation>
    <scope>NUCLEOTIDE SEQUENCE [LARGE SCALE GENOMIC DNA]</scope>
    <source>
        <strain evidence="3 4">YIT 11860</strain>
    </source>
</reference>
<feature type="domain" description="Glycosyltransferase 2-like" evidence="2">
    <location>
        <begin position="8"/>
        <end position="103"/>
    </location>
</feature>
<dbReference type="HOGENOM" id="CLU_830755_0_0_10"/>
<dbReference type="SUPFAM" id="SSF53448">
    <property type="entry name" value="Nucleotide-diphospho-sugar transferases"/>
    <property type="match status" value="1"/>
</dbReference>
<comment type="caution">
    <text evidence="3">The sequence shown here is derived from an EMBL/GenBank/DDBJ whole genome shotgun (WGS) entry which is preliminary data.</text>
</comment>
<comment type="similarity">
    <text evidence="1">Belongs to the glycosyltransferase 2 family. WaaE/KdtX subfamily.</text>
</comment>
<gene>
    <name evidence="3" type="ORF">HMPREF9448_01691</name>
</gene>
<dbReference type="GeneID" id="77850071"/>
<evidence type="ECO:0000259" key="2">
    <source>
        <dbReference type="Pfam" id="PF00535"/>
    </source>
</evidence>
<dbReference type="RefSeq" id="WP_008862150.1">
    <property type="nucleotide sequence ID" value="NZ_CAXSNY010000006.1"/>
</dbReference>
<evidence type="ECO:0000256" key="1">
    <source>
        <dbReference type="ARBA" id="ARBA00038494"/>
    </source>
</evidence>
<dbReference type="AlphaFoldDB" id="K0WX87"/>
<dbReference type="EMBL" id="ADLE01000011">
    <property type="protein sequence ID" value="EJZ63852.1"/>
    <property type="molecule type" value="Genomic_DNA"/>
</dbReference>
<dbReference type="eggNOG" id="COG0463">
    <property type="taxonomic scope" value="Bacteria"/>
</dbReference>
<dbReference type="InterPro" id="IPR001173">
    <property type="entry name" value="Glyco_trans_2-like"/>
</dbReference>
<keyword evidence="4" id="KW-1185">Reference proteome</keyword>
<dbReference type="STRING" id="742726.HMPREF9448_01691"/>
<sequence length="333" mass="40274">MRPTIFCLMPVKNEEWIIERSLSSASIWADKIIVSDQGSTDRTVEIARRFPKVTLLDNSKLEEFNEQEMRAPLFAEARKYSGKKLLISLDADEIFTPNFDSPEWNSMLNAEEGTRFIFNWYHILPDYENVFTTIYNTCAFMDDGSEYNVGLIHVPRQPIPVRPVLQIKLNDISILHFQFINWERMERKHIWYQMYERIFYPKKSCISIYRGLHYDKHFLERYKKIPLNREWIDGYKTYKIDITTVHLVPCYIWDEVIIKYLNTYPKKYFNRIDMWNINWVEKIDKNVSFEKTKFEDKRTVLDKALMYYLRRTQGRKDTLGIKIIDRILKFLFR</sequence>